<accession>A7TC08</accession>
<protein>
    <submittedName>
        <fullName evidence="2">Uncharacterized protein</fullName>
    </submittedName>
</protein>
<feature type="coiled-coil region" evidence="1">
    <location>
        <begin position="49"/>
        <end position="125"/>
    </location>
</feature>
<reference evidence="2 3" key="1">
    <citation type="journal article" date="2007" name="Science">
        <title>Sea anemone genome reveals ancestral eumetazoan gene repertoire and genomic organization.</title>
        <authorList>
            <person name="Putnam N.H."/>
            <person name="Srivastava M."/>
            <person name="Hellsten U."/>
            <person name="Dirks B."/>
            <person name="Chapman J."/>
            <person name="Salamov A."/>
            <person name="Terry A."/>
            <person name="Shapiro H."/>
            <person name="Lindquist E."/>
            <person name="Kapitonov V.V."/>
            <person name="Jurka J."/>
            <person name="Genikhovich G."/>
            <person name="Grigoriev I.V."/>
            <person name="Lucas S.M."/>
            <person name="Steele R.E."/>
            <person name="Finnerty J.R."/>
            <person name="Technau U."/>
            <person name="Martindale M.Q."/>
            <person name="Rokhsar D.S."/>
        </authorList>
    </citation>
    <scope>NUCLEOTIDE SEQUENCE [LARGE SCALE GENOMIC DNA]</scope>
    <source>
        <strain evidence="3">CH2 X CH6</strain>
    </source>
</reference>
<dbReference type="PhylomeDB" id="A7TC08"/>
<feature type="non-terminal residue" evidence="2">
    <location>
        <position position="131"/>
    </location>
</feature>
<name>A7TC08_NEMVE</name>
<dbReference type="PANTHER" id="PTHR23313">
    <property type="entry name" value="TSEC1-RELATED"/>
    <property type="match status" value="1"/>
</dbReference>
<keyword evidence="1" id="KW-0175">Coiled coil</keyword>
<dbReference type="SUPFAM" id="SSF57997">
    <property type="entry name" value="Tropomyosin"/>
    <property type="match status" value="1"/>
</dbReference>
<dbReference type="Proteomes" id="UP000001593">
    <property type="component" value="Unassembled WGS sequence"/>
</dbReference>
<gene>
    <name evidence="2" type="ORF">NEMVEDRAFT_v1g225023</name>
</gene>
<dbReference type="HOGENOM" id="CLU_1932848_0_0_1"/>
<keyword evidence="3" id="KW-1185">Reference proteome</keyword>
<dbReference type="PANTHER" id="PTHR23313:SF0">
    <property type="entry name" value="TESTIS-EXPRESSED PROTEIN 9"/>
    <property type="match status" value="1"/>
</dbReference>
<evidence type="ECO:0000313" key="2">
    <source>
        <dbReference type="EMBL" id="EDO26441.1"/>
    </source>
</evidence>
<evidence type="ECO:0000313" key="3">
    <source>
        <dbReference type="Proteomes" id="UP000001593"/>
    </source>
</evidence>
<dbReference type="InParanoid" id="A7TC08"/>
<evidence type="ECO:0000256" key="1">
    <source>
        <dbReference type="SAM" id="Coils"/>
    </source>
</evidence>
<organism evidence="2 3">
    <name type="scientific">Nematostella vectensis</name>
    <name type="common">Starlet sea anemone</name>
    <dbReference type="NCBI Taxonomy" id="45351"/>
    <lineage>
        <taxon>Eukaryota</taxon>
        <taxon>Metazoa</taxon>
        <taxon>Cnidaria</taxon>
        <taxon>Anthozoa</taxon>
        <taxon>Hexacorallia</taxon>
        <taxon>Actiniaria</taxon>
        <taxon>Edwardsiidae</taxon>
        <taxon>Nematostella</taxon>
    </lineage>
</organism>
<dbReference type="AlphaFoldDB" id="A7TC08"/>
<proteinExistence type="predicted"/>
<sequence length="131" mass="14911">MASTSRPLLRCFIANKPFHLKITRANCIRKSFVRGTAGVSGDGDIEATIRFLKAKLRVMQEEMDRISAAFAKKEESITESEKKVKELSEEQGRLQKTNSALQSQIDKYKKLYEESKQKSDGLEQQLNATRK</sequence>
<dbReference type="EMBL" id="DS475888">
    <property type="protein sequence ID" value="EDO26441.1"/>
    <property type="molecule type" value="Genomic_DNA"/>
</dbReference>